<keyword evidence="2" id="KW-1133">Transmembrane helix</keyword>
<sequence length="100" mass="11025">MGPYLKYTVLRLGVFVLCLVVLTWAGARGLLAIGLAALVSVLLSLLLLRRQREEMALALQRRVDRRVAQGPRPTSFGRRADADNDAEDAADDQRRGPAPR</sequence>
<accession>A0ABP8VD46</accession>
<dbReference type="RefSeq" id="WP_345714005.1">
    <property type="nucleotide sequence ID" value="NZ_BAABIL010000696.1"/>
</dbReference>
<comment type="caution">
    <text evidence="3">The sequence shown here is derived from an EMBL/GenBank/DDBJ whole genome shotgun (WGS) entry which is preliminary data.</text>
</comment>
<feature type="compositionally biased region" description="Basic and acidic residues" evidence="1">
    <location>
        <begin position="91"/>
        <end position="100"/>
    </location>
</feature>
<evidence type="ECO:0000256" key="1">
    <source>
        <dbReference type="SAM" id="MobiDB-lite"/>
    </source>
</evidence>
<keyword evidence="2" id="KW-0812">Transmembrane</keyword>
<reference evidence="4" key="1">
    <citation type="journal article" date="2019" name="Int. J. Syst. Evol. Microbiol.">
        <title>The Global Catalogue of Microorganisms (GCM) 10K type strain sequencing project: providing services to taxonomists for standard genome sequencing and annotation.</title>
        <authorList>
            <consortium name="The Broad Institute Genomics Platform"/>
            <consortium name="The Broad Institute Genome Sequencing Center for Infectious Disease"/>
            <person name="Wu L."/>
            <person name="Ma J."/>
        </authorList>
    </citation>
    <scope>NUCLEOTIDE SEQUENCE [LARGE SCALE GENOMIC DNA]</scope>
    <source>
        <strain evidence="4">JCM 18126</strain>
    </source>
</reference>
<evidence type="ECO:0000256" key="2">
    <source>
        <dbReference type="SAM" id="Phobius"/>
    </source>
</evidence>
<feature type="transmembrane region" description="Helical" evidence="2">
    <location>
        <begin position="30"/>
        <end position="48"/>
    </location>
</feature>
<evidence type="ECO:0000313" key="3">
    <source>
        <dbReference type="EMBL" id="GAA4660534.1"/>
    </source>
</evidence>
<evidence type="ECO:0000313" key="4">
    <source>
        <dbReference type="Proteomes" id="UP001501195"/>
    </source>
</evidence>
<name>A0ABP8VD46_9ACTN</name>
<dbReference type="InterPro" id="IPR025323">
    <property type="entry name" value="DUF4229"/>
</dbReference>
<protein>
    <recommendedName>
        <fullName evidence="5">DUF4229 domain-containing protein</fullName>
    </recommendedName>
</protein>
<keyword evidence="4" id="KW-1185">Reference proteome</keyword>
<keyword evidence="2" id="KW-0472">Membrane</keyword>
<dbReference type="EMBL" id="BAABIL010000696">
    <property type="protein sequence ID" value="GAA4660534.1"/>
    <property type="molecule type" value="Genomic_DNA"/>
</dbReference>
<feature type="region of interest" description="Disordered" evidence="1">
    <location>
        <begin position="68"/>
        <end position="100"/>
    </location>
</feature>
<dbReference type="Proteomes" id="UP001501195">
    <property type="component" value="Unassembled WGS sequence"/>
</dbReference>
<feature type="transmembrane region" description="Helical" evidence="2">
    <location>
        <begin position="7"/>
        <end position="24"/>
    </location>
</feature>
<dbReference type="Pfam" id="PF14012">
    <property type="entry name" value="DUF4229"/>
    <property type="match status" value="1"/>
</dbReference>
<evidence type="ECO:0008006" key="5">
    <source>
        <dbReference type="Google" id="ProtNLM"/>
    </source>
</evidence>
<organism evidence="3 4">
    <name type="scientific">Kineococcus glutinatus</name>
    <dbReference type="NCBI Taxonomy" id="1070872"/>
    <lineage>
        <taxon>Bacteria</taxon>
        <taxon>Bacillati</taxon>
        <taxon>Actinomycetota</taxon>
        <taxon>Actinomycetes</taxon>
        <taxon>Kineosporiales</taxon>
        <taxon>Kineosporiaceae</taxon>
        <taxon>Kineococcus</taxon>
    </lineage>
</organism>
<gene>
    <name evidence="3" type="ORF">GCM10023225_33870</name>
</gene>
<proteinExistence type="predicted"/>